<keyword evidence="2" id="KW-1185">Reference proteome</keyword>
<dbReference type="EMBL" id="JANLCJ010000290">
    <property type="protein sequence ID" value="MCS5736939.1"/>
    <property type="molecule type" value="Genomic_DNA"/>
</dbReference>
<feature type="non-terminal residue" evidence="1">
    <location>
        <position position="1"/>
    </location>
</feature>
<name>A0ABT2HAH6_9MICO</name>
<accession>A0ABT2HAH6</accession>
<gene>
    <name evidence="1" type="ORF">N1032_24750</name>
</gene>
<feature type="non-terminal residue" evidence="1">
    <location>
        <position position="267"/>
    </location>
</feature>
<proteinExistence type="predicted"/>
<evidence type="ECO:0000313" key="1">
    <source>
        <dbReference type="EMBL" id="MCS5736939.1"/>
    </source>
</evidence>
<protein>
    <submittedName>
        <fullName evidence="1">Uncharacterized protein</fullName>
    </submittedName>
</protein>
<dbReference type="Proteomes" id="UP001165586">
    <property type="component" value="Unassembled WGS sequence"/>
</dbReference>
<sequence length="267" mass="29757">NNDAAHLLGQYAGQSFDKLHSPTQNRVIMEALHQDFASHYAANPDSYVNIGPNATDKRSREIWAMLPEQTRYEAEAIWGAGNGLKVRSDLVNLVFGFRKYSIGEAFDKADNEQNAVESFITGTMQSILGDTAKQKTVVGERAVQETMSLVKDFIVIRNVKTMVNNQLGNFTLLKAYGVPVQDIIKNTKVAIQAGLSYRKNAALLMKLQHEQRAGLGDFDANEQKIIQLEDQLARNPLREFIEEGTLPSIVDDIDMADTNYTYASGLR</sequence>
<organism evidence="1 2">
    <name type="scientific">Herbiconiux daphne</name>
    <dbReference type="NCBI Taxonomy" id="2970914"/>
    <lineage>
        <taxon>Bacteria</taxon>
        <taxon>Bacillati</taxon>
        <taxon>Actinomycetota</taxon>
        <taxon>Actinomycetes</taxon>
        <taxon>Micrococcales</taxon>
        <taxon>Microbacteriaceae</taxon>
        <taxon>Herbiconiux</taxon>
    </lineage>
</organism>
<reference evidence="1" key="1">
    <citation type="submission" date="2022-08" db="EMBL/GenBank/DDBJ databases">
        <authorList>
            <person name="Deng Y."/>
            <person name="Han X.-F."/>
            <person name="Zhang Y.-Q."/>
        </authorList>
    </citation>
    <scope>NUCLEOTIDE SEQUENCE</scope>
    <source>
        <strain evidence="1">CPCC 203386</strain>
    </source>
</reference>
<dbReference type="RefSeq" id="WP_259543175.1">
    <property type="nucleotide sequence ID" value="NZ_JANLCJ010000290.1"/>
</dbReference>
<evidence type="ECO:0000313" key="2">
    <source>
        <dbReference type="Proteomes" id="UP001165586"/>
    </source>
</evidence>
<comment type="caution">
    <text evidence="1">The sequence shown here is derived from an EMBL/GenBank/DDBJ whole genome shotgun (WGS) entry which is preliminary data.</text>
</comment>